<sequence>MPDTYFDAASTGNASNHLAKAIRGHSVRPNGAIRIHSKEGNIPSAIARSQVMMMRQSGVQVLQDVANSLAAGFSTRRFLTALKDWVAADN</sequence>
<name>A0A6A6ZWY6_9PLEO</name>
<evidence type="ECO:0000313" key="1">
    <source>
        <dbReference type="EMBL" id="KAF2824845.1"/>
    </source>
</evidence>
<reference evidence="1" key="1">
    <citation type="journal article" date="2020" name="Stud. Mycol.">
        <title>101 Dothideomycetes genomes: a test case for predicting lifestyles and emergence of pathogens.</title>
        <authorList>
            <person name="Haridas S."/>
            <person name="Albert R."/>
            <person name="Binder M."/>
            <person name="Bloem J."/>
            <person name="Labutti K."/>
            <person name="Salamov A."/>
            <person name="Andreopoulos B."/>
            <person name="Baker S."/>
            <person name="Barry K."/>
            <person name="Bills G."/>
            <person name="Bluhm B."/>
            <person name="Cannon C."/>
            <person name="Castanera R."/>
            <person name="Culley D."/>
            <person name="Daum C."/>
            <person name="Ezra D."/>
            <person name="Gonzalez J."/>
            <person name="Henrissat B."/>
            <person name="Kuo A."/>
            <person name="Liang C."/>
            <person name="Lipzen A."/>
            <person name="Lutzoni F."/>
            <person name="Magnuson J."/>
            <person name="Mondo S."/>
            <person name="Nolan M."/>
            <person name="Ohm R."/>
            <person name="Pangilinan J."/>
            <person name="Park H.-J."/>
            <person name="Ramirez L."/>
            <person name="Alfaro M."/>
            <person name="Sun H."/>
            <person name="Tritt A."/>
            <person name="Yoshinaga Y."/>
            <person name="Zwiers L.-H."/>
            <person name="Turgeon B."/>
            <person name="Goodwin S."/>
            <person name="Spatafora J."/>
            <person name="Crous P."/>
            <person name="Grigoriev I."/>
        </authorList>
    </citation>
    <scope>NUCLEOTIDE SEQUENCE</scope>
    <source>
        <strain evidence="1">CBS 113818</strain>
    </source>
</reference>
<evidence type="ECO:0000313" key="2">
    <source>
        <dbReference type="Proteomes" id="UP000799424"/>
    </source>
</evidence>
<proteinExistence type="predicted"/>
<organism evidence="1 2">
    <name type="scientific">Ophiobolus disseminans</name>
    <dbReference type="NCBI Taxonomy" id="1469910"/>
    <lineage>
        <taxon>Eukaryota</taxon>
        <taxon>Fungi</taxon>
        <taxon>Dikarya</taxon>
        <taxon>Ascomycota</taxon>
        <taxon>Pezizomycotina</taxon>
        <taxon>Dothideomycetes</taxon>
        <taxon>Pleosporomycetidae</taxon>
        <taxon>Pleosporales</taxon>
        <taxon>Pleosporineae</taxon>
        <taxon>Phaeosphaeriaceae</taxon>
        <taxon>Ophiobolus</taxon>
    </lineage>
</organism>
<dbReference type="OrthoDB" id="3679949at2759"/>
<gene>
    <name evidence="1" type="ORF">CC86DRAFT_353465</name>
</gene>
<dbReference type="EMBL" id="MU006229">
    <property type="protein sequence ID" value="KAF2824845.1"/>
    <property type="molecule type" value="Genomic_DNA"/>
</dbReference>
<accession>A0A6A6ZWY6</accession>
<dbReference type="Proteomes" id="UP000799424">
    <property type="component" value="Unassembled WGS sequence"/>
</dbReference>
<protein>
    <submittedName>
        <fullName evidence="1">Uncharacterized protein</fullName>
    </submittedName>
</protein>
<dbReference type="AlphaFoldDB" id="A0A6A6ZWY6"/>
<keyword evidence="2" id="KW-1185">Reference proteome</keyword>